<evidence type="ECO:0000256" key="3">
    <source>
        <dbReference type="ARBA" id="ARBA00022741"/>
    </source>
</evidence>
<dbReference type="Pfam" id="PF02996">
    <property type="entry name" value="Prefoldin"/>
    <property type="match status" value="1"/>
</dbReference>
<dbReference type="GO" id="GO:0016887">
    <property type="term" value="F:ATP hydrolysis activity"/>
    <property type="evidence" value="ECO:0007669"/>
    <property type="project" value="RHEA"/>
</dbReference>
<dbReference type="GO" id="GO:0043138">
    <property type="term" value="F:3'-5' DNA helicase activity"/>
    <property type="evidence" value="ECO:0007669"/>
    <property type="project" value="UniProtKB-EC"/>
</dbReference>
<protein>
    <recommendedName>
        <fullName evidence="10">ATP-dependent DNA helicase</fullName>
        <ecNumber evidence="10">5.6.2.4</ecNumber>
    </recommendedName>
</protein>
<dbReference type="CDD" id="cd18794">
    <property type="entry name" value="SF2_C_RecQ"/>
    <property type="match status" value="1"/>
</dbReference>
<keyword evidence="8" id="KW-0413">Isomerase</keyword>
<evidence type="ECO:0000259" key="13">
    <source>
        <dbReference type="PROSITE" id="PS51192"/>
    </source>
</evidence>
<comment type="catalytic activity">
    <reaction evidence="9 10">
        <text>Couples ATP hydrolysis with the unwinding of duplex DNA by translocating in the 3'-5' direction.</text>
        <dbReference type="EC" id="5.6.2.4"/>
    </reaction>
</comment>
<dbReference type="EMBL" id="QMKO01002374">
    <property type="protein sequence ID" value="RTG83721.1"/>
    <property type="molecule type" value="Genomic_DNA"/>
</dbReference>
<dbReference type="GO" id="GO:0000724">
    <property type="term" value="P:double-strand break repair via homologous recombination"/>
    <property type="evidence" value="ECO:0007669"/>
    <property type="project" value="TreeGrafter"/>
</dbReference>
<dbReference type="Pfam" id="PF00271">
    <property type="entry name" value="Helicase_C"/>
    <property type="match status" value="2"/>
</dbReference>
<dbReference type="InterPro" id="IPR001650">
    <property type="entry name" value="Helicase_C-like"/>
</dbReference>
<dbReference type="GO" id="GO:0005694">
    <property type="term" value="C:chromosome"/>
    <property type="evidence" value="ECO:0007669"/>
    <property type="project" value="TreeGrafter"/>
</dbReference>
<dbReference type="Pfam" id="PF00270">
    <property type="entry name" value="DEAD"/>
    <property type="match status" value="1"/>
</dbReference>
<dbReference type="SMART" id="SM00490">
    <property type="entry name" value="HELICc"/>
    <property type="match status" value="2"/>
</dbReference>
<keyword evidence="10" id="KW-0539">Nucleus</keyword>
<dbReference type="InterPro" id="IPR032284">
    <property type="entry name" value="RecQ_Zn-bd"/>
</dbReference>
<feature type="compositionally biased region" description="Low complexity" evidence="12">
    <location>
        <begin position="91"/>
        <end position="104"/>
    </location>
</feature>
<keyword evidence="3 10" id="KW-0547">Nucleotide-binding</keyword>
<dbReference type="Proteomes" id="UP000290809">
    <property type="component" value="Unassembled WGS sequence"/>
</dbReference>
<dbReference type="PANTHER" id="PTHR13710">
    <property type="entry name" value="DNA HELICASE RECQ FAMILY MEMBER"/>
    <property type="match status" value="1"/>
</dbReference>
<dbReference type="GO" id="GO:0005737">
    <property type="term" value="C:cytoplasm"/>
    <property type="evidence" value="ECO:0007669"/>
    <property type="project" value="TreeGrafter"/>
</dbReference>
<feature type="domain" description="Helicase C-terminal" evidence="14">
    <location>
        <begin position="481"/>
        <end position="626"/>
    </location>
</feature>
<dbReference type="InterPro" id="IPR014001">
    <property type="entry name" value="Helicase_ATP-bd"/>
</dbReference>
<evidence type="ECO:0000256" key="8">
    <source>
        <dbReference type="ARBA" id="ARBA00023235"/>
    </source>
</evidence>
<evidence type="ECO:0000256" key="12">
    <source>
        <dbReference type="SAM" id="MobiDB-lite"/>
    </source>
</evidence>
<feature type="compositionally biased region" description="Polar residues" evidence="12">
    <location>
        <begin position="128"/>
        <end position="145"/>
    </location>
</feature>
<dbReference type="PROSITE" id="PS51194">
    <property type="entry name" value="HELICASE_CTER"/>
    <property type="match status" value="2"/>
</dbReference>
<dbReference type="PANTHER" id="PTHR13710:SF105">
    <property type="entry name" value="ATP-DEPENDENT DNA HELICASE Q1"/>
    <property type="match status" value="1"/>
</dbReference>
<feature type="coiled-coil region" evidence="11">
    <location>
        <begin position="168"/>
        <end position="209"/>
    </location>
</feature>
<dbReference type="GO" id="GO:0009378">
    <property type="term" value="F:four-way junction helicase activity"/>
    <property type="evidence" value="ECO:0007669"/>
    <property type="project" value="TreeGrafter"/>
</dbReference>
<evidence type="ECO:0000256" key="5">
    <source>
        <dbReference type="ARBA" id="ARBA00022806"/>
    </source>
</evidence>
<evidence type="ECO:0000256" key="7">
    <source>
        <dbReference type="ARBA" id="ARBA00023125"/>
    </source>
</evidence>
<evidence type="ECO:0000256" key="9">
    <source>
        <dbReference type="ARBA" id="ARBA00034617"/>
    </source>
</evidence>
<dbReference type="GO" id="GO:0005634">
    <property type="term" value="C:nucleus"/>
    <property type="evidence" value="ECO:0007669"/>
    <property type="project" value="UniProtKB-SubCell"/>
</dbReference>
<dbReference type="InterPro" id="IPR004127">
    <property type="entry name" value="Prefoldin_subunit_alpha"/>
</dbReference>
<keyword evidence="5 10" id="KW-0347">Helicase</keyword>
<feature type="compositionally biased region" description="Basic residues" evidence="12">
    <location>
        <begin position="146"/>
        <end position="155"/>
    </location>
</feature>
<evidence type="ECO:0000256" key="10">
    <source>
        <dbReference type="RuleBase" id="RU364117"/>
    </source>
</evidence>
<dbReference type="SMART" id="SM00487">
    <property type="entry name" value="DEXDc"/>
    <property type="match status" value="1"/>
</dbReference>
<comment type="subcellular location">
    <subcellularLocation>
        <location evidence="10">Nucleus</location>
    </subcellularLocation>
</comment>
<comment type="catalytic activity">
    <reaction evidence="10">
        <text>ATP + H2O = ADP + phosphate + H(+)</text>
        <dbReference type="Rhea" id="RHEA:13065"/>
        <dbReference type="ChEBI" id="CHEBI:15377"/>
        <dbReference type="ChEBI" id="CHEBI:15378"/>
        <dbReference type="ChEBI" id="CHEBI:30616"/>
        <dbReference type="ChEBI" id="CHEBI:43474"/>
        <dbReference type="ChEBI" id="CHEBI:456216"/>
    </reaction>
</comment>
<proteinExistence type="inferred from homology"/>
<feature type="region of interest" description="Disordered" evidence="12">
    <location>
        <begin position="51"/>
        <end position="113"/>
    </location>
</feature>
<keyword evidence="7" id="KW-0238">DNA-binding</keyword>
<evidence type="ECO:0000256" key="1">
    <source>
        <dbReference type="ARBA" id="ARBA00005446"/>
    </source>
</evidence>
<reference evidence="15 16" key="1">
    <citation type="journal article" date="2019" name="PLoS Pathog.">
        <title>Genome sequence of the bovine parasite Schistosoma bovis Tanzania.</title>
        <authorList>
            <person name="Oey H."/>
            <person name="Zakrzewski M."/>
            <person name="Gobert G."/>
            <person name="Gravermann K."/>
            <person name="Stoye J."/>
            <person name="Jones M."/>
            <person name="Mcmanus D."/>
            <person name="Krause L."/>
        </authorList>
    </citation>
    <scope>NUCLEOTIDE SEQUENCE [LARGE SCALE GENOMIC DNA]</scope>
    <source>
        <strain evidence="15 16">TAN1997</strain>
    </source>
</reference>
<dbReference type="EC" id="5.6.2.4" evidence="10"/>
<evidence type="ECO:0000256" key="2">
    <source>
        <dbReference type="ARBA" id="ARBA00022723"/>
    </source>
</evidence>
<organism evidence="15 16">
    <name type="scientific">Schistosoma bovis</name>
    <name type="common">Blood fluke</name>
    <dbReference type="NCBI Taxonomy" id="6184"/>
    <lineage>
        <taxon>Eukaryota</taxon>
        <taxon>Metazoa</taxon>
        <taxon>Spiralia</taxon>
        <taxon>Lophotrochozoa</taxon>
        <taxon>Platyhelminthes</taxon>
        <taxon>Trematoda</taxon>
        <taxon>Digenea</taxon>
        <taxon>Strigeidida</taxon>
        <taxon>Schistosomatoidea</taxon>
        <taxon>Schistosomatidae</taxon>
        <taxon>Schistosoma</taxon>
    </lineage>
</organism>
<keyword evidence="4 10" id="KW-0378">Hydrolase</keyword>
<accession>A0A430Q7Q6</accession>
<feature type="compositionally biased region" description="Low complexity" evidence="12">
    <location>
        <begin position="51"/>
        <end position="63"/>
    </location>
</feature>
<dbReference type="InterPro" id="IPR004589">
    <property type="entry name" value="DNA_helicase_ATP-dep_RecQ"/>
</dbReference>
<name>A0A430Q7Q6_SCHBO</name>
<dbReference type="NCBIfam" id="TIGR00614">
    <property type="entry name" value="recQ_fam"/>
    <property type="match status" value="1"/>
</dbReference>
<evidence type="ECO:0000313" key="15">
    <source>
        <dbReference type="EMBL" id="RTG83721.1"/>
    </source>
</evidence>
<dbReference type="InterPro" id="IPR011545">
    <property type="entry name" value="DEAD/DEAH_box_helicase_dom"/>
</dbReference>
<feature type="region of interest" description="Disordered" evidence="12">
    <location>
        <begin position="127"/>
        <end position="155"/>
    </location>
</feature>
<dbReference type="STRING" id="6184.A0A430Q7Q6"/>
<feature type="domain" description="Helicase C-terminal" evidence="14">
    <location>
        <begin position="617"/>
        <end position="754"/>
    </location>
</feature>
<dbReference type="GO" id="GO:0003677">
    <property type="term" value="F:DNA binding"/>
    <property type="evidence" value="ECO:0007669"/>
    <property type="project" value="UniProtKB-KW"/>
</dbReference>
<keyword evidence="11" id="KW-0175">Coiled coil</keyword>
<feature type="domain" description="Helicase ATP-binding" evidence="13">
    <location>
        <begin position="254"/>
        <end position="451"/>
    </location>
</feature>
<evidence type="ECO:0000256" key="4">
    <source>
        <dbReference type="ARBA" id="ARBA00022801"/>
    </source>
</evidence>
<evidence type="ECO:0000259" key="14">
    <source>
        <dbReference type="PROSITE" id="PS51194"/>
    </source>
</evidence>
<dbReference type="Pfam" id="PF16124">
    <property type="entry name" value="RecQ_Zn_bind"/>
    <property type="match status" value="2"/>
</dbReference>
<dbReference type="SUPFAM" id="SSF52540">
    <property type="entry name" value="P-loop containing nucleoside triphosphate hydrolases"/>
    <property type="match status" value="2"/>
</dbReference>
<keyword evidence="16" id="KW-1185">Reference proteome</keyword>
<dbReference type="FunFam" id="3.40.50.300:FF:001975">
    <property type="entry name" value="ATP-dependent DNA helicase"/>
    <property type="match status" value="1"/>
</dbReference>
<dbReference type="Gene3D" id="3.40.50.300">
    <property type="entry name" value="P-loop containing nucleotide triphosphate hydrolases"/>
    <property type="match status" value="3"/>
</dbReference>
<dbReference type="GO" id="GO:0046872">
    <property type="term" value="F:metal ion binding"/>
    <property type="evidence" value="ECO:0007669"/>
    <property type="project" value="UniProtKB-KW"/>
</dbReference>
<comment type="caution">
    <text evidence="15">The sequence shown here is derived from an EMBL/GenBank/DDBJ whole genome shotgun (WGS) entry which is preliminary data.</text>
</comment>
<dbReference type="GO" id="GO:0005524">
    <property type="term" value="F:ATP binding"/>
    <property type="evidence" value="ECO:0007669"/>
    <property type="project" value="UniProtKB-KW"/>
</dbReference>
<dbReference type="InterPro" id="IPR027417">
    <property type="entry name" value="P-loop_NTPase"/>
</dbReference>
<keyword evidence="6 10" id="KW-0067">ATP-binding</keyword>
<evidence type="ECO:0000256" key="11">
    <source>
        <dbReference type="SAM" id="Coils"/>
    </source>
</evidence>
<evidence type="ECO:0000313" key="16">
    <source>
        <dbReference type="Proteomes" id="UP000290809"/>
    </source>
</evidence>
<gene>
    <name evidence="15" type="ORF">DC041_0009454</name>
</gene>
<dbReference type="AlphaFoldDB" id="A0A430Q7Q6"/>
<evidence type="ECO:0000256" key="6">
    <source>
        <dbReference type="ARBA" id="ARBA00022840"/>
    </source>
</evidence>
<dbReference type="CDD" id="cd18785">
    <property type="entry name" value="SF2_C"/>
    <property type="match status" value="1"/>
</dbReference>
<keyword evidence="2" id="KW-0479">Metal-binding</keyword>
<dbReference type="PROSITE" id="PS51192">
    <property type="entry name" value="HELICASE_ATP_BIND_1"/>
    <property type="match status" value="1"/>
</dbReference>
<sequence length="941" mass="107224">MTFLFQLKKIASLEQSSKHSLNRSIGVSHSPQSKRSVGCQIFPGTNPLVSVSPDVNEVSSNSESFEDLHKSLQPPDSINLPICCNKPQKRSSPLAQSPSSSNESVVLPKKKKRRSLIIPTQLRKIKKITQSPHSCPKTPEQNINSPKKRHRRRSQRYKYFDAEIQETLKILKKNINSITKQIDELNHQRENLQVQYDQLRSQLTTARVQEISSSLGTSSEYNSESLFPWTSEVNRVRKEIFRISEFRPLQITAINAVLDGRDVILVMPTGAGKSLVYQLPALLNVNAFKVNGRYRGSLTLVISPLVSLMVDQSINLTRYSLEPDTIAVLDANTPLQEQRRILSLLAEKSNKTNISTKSNLRLLYVTPEKLAKSKLLLNRLEMAYSTNRLACIAIDEVHCASQWGHDFRPDYKFLHVLKRQFSNVPIIGLTATATTEIIVDIENMLGLNVDKCLVLRTSYNRENLNYYVKQVSGSIKASVGYLYELINKNYTNQSGIVYCFSQKDTEDVSSELKNFGLKVAPYHANLDFNYRSRVHSDWSQGRIQVIVATVAFGMGIDKADVRFVIHFSSSKSLENYYQESGRAGRDSNSADCILMWRFSDLFRLASMVSSERTGIAKLYEMVGYCIDPDMCRRFLISKNLGDASWSTDDCKNACDNCQRKSTNKSGESRIFKVIVATVAFGMGIDKADVRFVIHFSSSKSLENYYQESGRAGRDSNSADCILMWRFSDLFRLASMVSSERTGIAKLYEMVGYCIDPDMCRRFLISKNLGDASWSTDDCKNACDNCQRKSTNKSDVSMLIQIKTDKLLNATKQLLFDQSLTKQERITGPKLIDLMTCNKQIQSISQKLLYRNQEKPERQFYEHFISWCLIKQYLKLDFHFTPYSTVCYVVNNDNSVDNEHIELMPYLLSIKEELDKDKVTEERSHVDAKRKRIHSTETVDLT</sequence>
<comment type="similarity">
    <text evidence="1 10">Belongs to the helicase family. RecQ subfamily.</text>
</comment>
<feature type="compositionally biased region" description="Polar residues" evidence="12">
    <location>
        <begin position="18"/>
        <end position="35"/>
    </location>
</feature>
<feature type="region of interest" description="Disordered" evidence="12">
    <location>
        <begin position="18"/>
        <end position="38"/>
    </location>
</feature>